<name>A0AA51U9G7_EUGGR</name>
<dbReference type="FunFam" id="3.30.420.40:FF:000026">
    <property type="entry name" value="Heat shock protein 70"/>
    <property type="match status" value="1"/>
</dbReference>
<dbReference type="PRINTS" id="PR00301">
    <property type="entry name" value="HEATSHOCK70"/>
</dbReference>
<dbReference type="PROSITE" id="PS00297">
    <property type="entry name" value="HSP70_1"/>
    <property type="match status" value="1"/>
</dbReference>
<protein>
    <submittedName>
        <fullName evidence="6">Heat shock 70 kDa protein</fullName>
    </submittedName>
</protein>
<evidence type="ECO:0000256" key="1">
    <source>
        <dbReference type="ARBA" id="ARBA00007381"/>
    </source>
</evidence>
<dbReference type="Gene3D" id="3.30.420.40">
    <property type="match status" value="2"/>
</dbReference>
<dbReference type="InterPro" id="IPR043129">
    <property type="entry name" value="ATPase_NBD"/>
</dbReference>
<dbReference type="FunFam" id="3.30.30.30:FF:000003">
    <property type="entry name" value="Heat shock protein 9"/>
    <property type="match status" value="1"/>
</dbReference>
<feature type="compositionally biased region" description="Basic residues" evidence="5">
    <location>
        <begin position="762"/>
        <end position="775"/>
    </location>
</feature>
<dbReference type="GO" id="GO:0140662">
    <property type="term" value="F:ATP-dependent protein folding chaperone"/>
    <property type="evidence" value="ECO:0007669"/>
    <property type="project" value="InterPro"/>
</dbReference>
<dbReference type="NCBIfam" id="NF001413">
    <property type="entry name" value="PRK00290.1"/>
    <property type="match status" value="1"/>
</dbReference>
<evidence type="ECO:0000256" key="3">
    <source>
        <dbReference type="ARBA" id="ARBA00022840"/>
    </source>
</evidence>
<feature type="region of interest" description="Disordered" evidence="5">
    <location>
        <begin position="610"/>
        <end position="843"/>
    </location>
</feature>
<evidence type="ECO:0000313" key="6">
    <source>
        <dbReference type="EMBL" id="WMV69918.1"/>
    </source>
</evidence>
<gene>
    <name evidence="6" type="primary">HSPA-3</name>
</gene>
<dbReference type="Gene3D" id="3.30.30.30">
    <property type="match status" value="1"/>
</dbReference>
<organism evidence="6">
    <name type="scientific">Euglena gracilis</name>
    <dbReference type="NCBI Taxonomy" id="3039"/>
    <lineage>
        <taxon>Eukaryota</taxon>
        <taxon>Discoba</taxon>
        <taxon>Euglenozoa</taxon>
        <taxon>Euglenida</taxon>
        <taxon>Spirocuta</taxon>
        <taxon>Euglenophyceae</taxon>
        <taxon>Euglenales</taxon>
        <taxon>Euglenaceae</taxon>
        <taxon>Euglena</taxon>
    </lineage>
</organism>
<reference evidence="6" key="1">
    <citation type="journal article" date="2023" name="Acta Biochim. Biophys. Sin.">
        <title>Transcriptomic and genomic identification of spliceosomal genes from Euglena gracilis.</title>
        <authorList>
            <person name="Gao P."/>
            <person name="Zhong Y."/>
            <person name="Sun C."/>
        </authorList>
    </citation>
    <scope>NUCLEOTIDE SEQUENCE</scope>
</reference>
<keyword evidence="6" id="KW-0346">Stress response</keyword>
<dbReference type="SUPFAM" id="SSF53067">
    <property type="entry name" value="Actin-like ATPase domain"/>
    <property type="match status" value="2"/>
</dbReference>
<evidence type="ECO:0000256" key="4">
    <source>
        <dbReference type="SAM" id="Coils"/>
    </source>
</evidence>
<keyword evidence="4" id="KW-0175">Coiled coil</keyword>
<dbReference type="Gene3D" id="2.60.34.10">
    <property type="entry name" value="Substrate Binding Domain Of DNAk, Chain A, domain 1"/>
    <property type="match status" value="1"/>
</dbReference>
<dbReference type="InterPro" id="IPR029047">
    <property type="entry name" value="HSP70_peptide-bd_sf"/>
</dbReference>
<dbReference type="CDD" id="cd24028">
    <property type="entry name" value="ASKHA_NBD_HSP70_HSPA1-like"/>
    <property type="match status" value="1"/>
</dbReference>
<dbReference type="PROSITE" id="PS00329">
    <property type="entry name" value="HSP70_2"/>
    <property type="match status" value="1"/>
</dbReference>
<dbReference type="InterPro" id="IPR018181">
    <property type="entry name" value="Heat_shock_70_CS"/>
</dbReference>
<dbReference type="SUPFAM" id="SSF100920">
    <property type="entry name" value="Heat shock protein 70kD (HSP70), peptide-binding domain"/>
    <property type="match status" value="1"/>
</dbReference>
<keyword evidence="3" id="KW-0067">ATP-binding</keyword>
<sequence length="843" mass="90974">MADPEIFDGAIGIDLGTTYSCVAAFVKDKVEIIPNSQGNRTTPSYVAFTDTERLVGDPARNQIAKNPTNTVYDAKRLIGRKFKDKEVQNDLKTWPFQVVAGDNGDPCFQVQHCGQTQQMRPEQISGLILAKLKETAEAHLGKQVRKAVVTVPAYFNDAQRTSTKVAGELAGLEVLRIINEPTAAALAYGLDRKTDKSQLVLVFDLGGGTFDASLIAMDSGVFEVKATSGNTHLGGQDFDDNLVKYCIQEFKKATHLDMSENAKAVRKLRTAVEKAKRALSSSITTEIEVDAIHEGEDLLVKVSRAKFEQLNLKLFEQCIKEIDKVLTDASVKPADVDEVVMVGGSSRIPKVQEMVAEYFGGKRLNFSINPDEAIAYGAAIQANVIAGSAEAKAHTGDVLLLDVAPLSIGLAADGGKFKVLIPRNATIPRKVSEEFTTVDDDQTCVEVEVYEGERPRASANHLLGTFELDGIQKAPAGEASIMVTFNVDANGVLNVTAEDSSSPGGKKAEITITNTNKLSSDQINAMVEEAKKFARDDQAFVKLATARAKYEEYLYDLQKLAEEREVKESLARALEAQAEWQEQLLEAASYEDIQDKMDQLVEIHQRMLETKEERAKRKRAEQDGELEDDAFSQPMLGAADAPGDDFAPEDRPDEAEEEEEHSQPKKRHRKTVKTSVKTVAADTPGDGDRIKVEKKEKKERKALKRKGEGSAGEPGPADATADSAPAQPAEAKPEVDATDEQPSAQPNPDAKPTTGAAGSPKKPGRPSKPRASKPGKGKDKAADGAAAQAEGGSPTADGEATDAPQDEQEKGVATAPEDPVAKKPKVAKGRKASKEIVVADDES</sequence>
<feature type="compositionally biased region" description="Basic and acidic residues" evidence="5">
    <location>
        <begin position="686"/>
        <end position="696"/>
    </location>
</feature>
<dbReference type="FunFam" id="3.90.640.10:FF:000002">
    <property type="entry name" value="Heat shock 70 kDa"/>
    <property type="match status" value="1"/>
</dbReference>
<evidence type="ECO:0000256" key="5">
    <source>
        <dbReference type="SAM" id="MobiDB-lite"/>
    </source>
</evidence>
<dbReference type="AlphaFoldDB" id="A0AA51U9G7"/>
<comment type="similarity">
    <text evidence="1">Belongs to the heat shock protein 70 family.</text>
</comment>
<keyword evidence="2" id="KW-0547">Nucleotide-binding</keyword>
<dbReference type="EMBL" id="OQ397586">
    <property type="protein sequence ID" value="WMV69918.1"/>
    <property type="molecule type" value="mRNA"/>
</dbReference>
<accession>A0AA51U9G7</accession>
<dbReference type="PROSITE" id="PS01036">
    <property type="entry name" value="HSP70_3"/>
    <property type="match status" value="1"/>
</dbReference>
<dbReference type="InterPro" id="IPR013126">
    <property type="entry name" value="Hsp_70_fam"/>
</dbReference>
<dbReference type="PANTHER" id="PTHR19375">
    <property type="entry name" value="HEAT SHOCK PROTEIN 70KDA"/>
    <property type="match status" value="1"/>
</dbReference>
<evidence type="ECO:0000256" key="2">
    <source>
        <dbReference type="ARBA" id="ARBA00022741"/>
    </source>
</evidence>
<feature type="coiled-coil region" evidence="4">
    <location>
        <begin position="543"/>
        <end position="577"/>
    </location>
</feature>
<dbReference type="FunFam" id="2.60.34.10:FF:000023">
    <property type="entry name" value="70 kDa heat shock cognate protein"/>
    <property type="match status" value="1"/>
</dbReference>
<feature type="compositionally biased region" description="Low complexity" evidence="5">
    <location>
        <begin position="783"/>
        <end position="792"/>
    </location>
</feature>
<dbReference type="Pfam" id="PF00012">
    <property type="entry name" value="HSP70"/>
    <property type="match status" value="1"/>
</dbReference>
<proteinExistence type="evidence at transcript level"/>
<dbReference type="Gene3D" id="3.90.640.10">
    <property type="entry name" value="Actin, Chain A, domain 4"/>
    <property type="match status" value="1"/>
</dbReference>
<feature type="compositionally biased region" description="Basic residues" evidence="5">
    <location>
        <begin position="822"/>
        <end position="831"/>
    </location>
</feature>
<feature type="compositionally biased region" description="Acidic residues" evidence="5">
    <location>
        <begin position="642"/>
        <end position="660"/>
    </location>
</feature>
<dbReference type="GO" id="GO:0005524">
    <property type="term" value="F:ATP binding"/>
    <property type="evidence" value="ECO:0007669"/>
    <property type="project" value="UniProtKB-KW"/>
</dbReference>